<evidence type="ECO:0000256" key="6">
    <source>
        <dbReference type="ARBA" id="ARBA00022729"/>
    </source>
</evidence>
<comment type="caution">
    <text evidence="11">The sequence shown here is derived from an EMBL/GenBank/DDBJ whole genome shotgun (WGS) entry which is preliminary data.</text>
</comment>
<protein>
    <recommendedName>
        <fullName evidence="10">CFEM domain-containing protein</fullName>
    </recommendedName>
</protein>
<gene>
    <name evidence="11" type="ORF">B0T24DRAFT_55573</name>
</gene>
<keyword evidence="5" id="KW-0325">Glycoprotein</keyword>
<evidence type="ECO:0000256" key="5">
    <source>
        <dbReference type="ARBA" id="ARBA00022622"/>
    </source>
</evidence>
<accession>A0AAE0NLE3</accession>
<evidence type="ECO:0000256" key="1">
    <source>
        <dbReference type="ARBA" id="ARBA00004589"/>
    </source>
</evidence>
<evidence type="ECO:0000313" key="12">
    <source>
        <dbReference type="Proteomes" id="UP001287356"/>
    </source>
</evidence>
<dbReference type="InterPro" id="IPR008427">
    <property type="entry name" value="Extracellular_membr_CFEM_dom"/>
</dbReference>
<reference evidence="11" key="1">
    <citation type="journal article" date="2023" name="Mol. Phylogenet. Evol.">
        <title>Genome-scale phylogeny and comparative genomics of the fungal order Sordariales.</title>
        <authorList>
            <person name="Hensen N."/>
            <person name="Bonometti L."/>
            <person name="Westerberg I."/>
            <person name="Brannstrom I.O."/>
            <person name="Guillou S."/>
            <person name="Cros-Aarteil S."/>
            <person name="Calhoun S."/>
            <person name="Haridas S."/>
            <person name="Kuo A."/>
            <person name="Mondo S."/>
            <person name="Pangilinan J."/>
            <person name="Riley R."/>
            <person name="LaButti K."/>
            <person name="Andreopoulos B."/>
            <person name="Lipzen A."/>
            <person name="Chen C."/>
            <person name="Yan M."/>
            <person name="Daum C."/>
            <person name="Ng V."/>
            <person name="Clum A."/>
            <person name="Steindorff A."/>
            <person name="Ohm R.A."/>
            <person name="Martin F."/>
            <person name="Silar P."/>
            <person name="Natvig D.O."/>
            <person name="Lalanne C."/>
            <person name="Gautier V."/>
            <person name="Ament-Velasquez S.L."/>
            <person name="Kruys A."/>
            <person name="Hutchinson M.I."/>
            <person name="Powell A.J."/>
            <person name="Barry K."/>
            <person name="Miller A.N."/>
            <person name="Grigoriev I.V."/>
            <person name="Debuchy R."/>
            <person name="Gladieux P."/>
            <person name="Hiltunen Thoren M."/>
            <person name="Johannesson H."/>
        </authorList>
    </citation>
    <scope>NUCLEOTIDE SEQUENCE</scope>
    <source>
        <strain evidence="11">CBS 958.72</strain>
    </source>
</reference>
<feature type="domain" description="CFEM" evidence="10">
    <location>
        <begin position="41"/>
        <end position="87"/>
    </location>
</feature>
<proteinExistence type="inferred from homology"/>
<keyword evidence="6 9" id="KW-0732">Signal</keyword>
<keyword evidence="7" id="KW-1015">Disulfide bond</keyword>
<dbReference type="AlphaFoldDB" id="A0AAE0NLE3"/>
<name>A0AAE0NLE3_9PEZI</name>
<reference evidence="11" key="2">
    <citation type="submission" date="2023-06" db="EMBL/GenBank/DDBJ databases">
        <authorList>
            <consortium name="Lawrence Berkeley National Laboratory"/>
            <person name="Haridas S."/>
            <person name="Hensen N."/>
            <person name="Bonometti L."/>
            <person name="Westerberg I."/>
            <person name="Brannstrom I.O."/>
            <person name="Guillou S."/>
            <person name="Cros-Aarteil S."/>
            <person name="Calhoun S."/>
            <person name="Kuo A."/>
            <person name="Mondo S."/>
            <person name="Pangilinan J."/>
            <person name="Riley R."/>
            <person name="Labutti K."/>
            <person name="Andreopoulos B."/>
            <person name="Lipzen A."/>
            <person name="Chen C."/>
            <person name="Yanf M."/>
            <person name="Daum C."/>
            <person name="Ng V."/>
            <person name="Clum A."/>
            <person name="Steindorff A."/>
            <person name="Ohm R."/>
            <person name="Martin F."/>
            <person name="Silar P."/>
            <person name="Natvig D."/>
            <person name="Lalanne C."/>
            <person name="Gautier V."/>
            <person name="Ament-Velasquez S.L."/>
            <person name="Kruys A."/>
            <person name="Hutchinson M.I."/>
            <person name="Powell A.J."/>
            <person name="Barry K."/>
            <person name="Miller A.N."/>
            <person name="Grigoriev I.V."/>
            <person name="Debuchy R."/>
            <person name="Gladieux P."/>
            <person name="Thoren M.H."/>
            <person name="Johannesson H."/>
        </authorList>
    </citation>
    <scope>NUCLEOTIDE SEQUENCE</scope>
    <source>
        <strain evidence="11">CBS 958.72</strain>
    </source>
</reference>
<feature type="chain" id="PRO_5042230580" description="CFEM domain-containing protein" evidence="9">
    <location>
        <begin position="18"/>
        <end position="146"/>
    </location>
</feature>
<dbReference type="GO" id="GO:0098552">
    <property type="term" value="C:side of membrane"/>
    <property type="evidence" value="ECO:0007669"/>
    <property type="project" value="UniProtKB-KW"/>
</dbReference>
<organism evidence="11 12">
    <name type="scientific">Lasiosphaeria ovina</name>
    <dbReference type="NCBI Taxonomy" id="92902"/>
    <lineage>
        <taxon>Eukaryota</taxon>
        <taxon>Fungi</taxon>
        <taxon>Dikarya</taxon>
        <taxon>Ascomycota</taxon>
        <taxon>Pezizomycotina</taxon>
        <taxon>Sordariomycetes</taxon>
        <taxon>Sordariomycetidae</taxon>
        <taxon>Sordariales</taxon>
        <taxon>Lasiosphaeriaceae</taxon>
        <taxon>Lasiosphaeria</taxon>
    </lineage>
</organism>
<comment type="similarity">
    <text evidence="3">Belongs to the RBT5 family.</text>
</comment>
<evidence type="ECO:0000256" key="2">
    <source>
        <dbReference type="ARBA" id="ARBA00004613"/>
    </source>
</evidence>
<keyword evidence="12" id="KW-1185">Reference proteome</keyword>
<evidence type="ECO:0000256" key="9">
    <source>
        <dbReference type="SAM" id="SignalP"/>
    </source>
</evidence>
<evidence type="ECO:0000256" key="7">
    <source>
        <dbReference type="ARBA" id="ARBA00023157"/>
    </source>
</evidence>
<dbReference type="EMBL" id="JAULSN010000001">
    <property type="protein sequence ID" value="KAK3383614.1"/>
    <property type="molecule type" value="Genomic_DNA"/>
</dbReference>
<keyword evidence="8" id="KW-0449">Lipoprotein</keyword>
<keyword evidence="5" id="KW-0472">Membrane</keyword>
<dbReference type="Proteomes" id="UP001287356">
    <property type="component" value="Unassembled WGS sequence"/>
</dbReference>
<sequence length="146" mass="15850">MKLSASICWCLVAGVVAAPAPAPPNTLDKRETATTAEGWPLPDCVSHCLDKNYRAAGCANPDEWTCLCRRKVLAPEIKMCTDVKCESVGVDMGGVRGLEIHACTNPDPPPRDPNNLYNPYEEKGWRGHLKNKDGFLLDKFGGGPNL</sequence>
<dbReference type="GO" id="GO:0005576">
    <property type="term" value="C:extracellular region"/>
    <property type="evidence" value="ECO:0007669"/>
    <property type="project" value="UniProtKB-SubCell"/>
</dbReference>
<evidence type="ECO:0000256" key="3">
    <source>
        <dbReference type="ARBA" id="ARBA00010031"/>
    </source>
</evidence>
<evidence type="ECO:0000256" key="4">
    <source>
        <dbReference type="ARBA" id="ARBA00022525"/>
    </source>
</evidence>
<evidence type="ECO:0000259" key="10">
    <source>
        <dbReference type="Pfam" id="PF05730"/>
    </source>
</evidence>
<comment type="subcellular location">
    <subcellularLocation>
        <location evidence="1">Membrane</location>
        <topology evidence="1">Lipid-anchor</topology>
        <topology evidence="1">GPI-anchor</topology>
    </subcellularLocation>
    <subcellularLocation>
        <location evidence="2">Secreted</location>
    </subcellularLocation>
</comment>
<evidence type="ECO:0000313" key="11">
    <source>
        <dbReference type="EMBL" id="KAK3383614.1"/>
    </source>
</evidence>
<evidence type="ECO:0000256" key="8">
    <source>
        <dbReference type="ARBA" id="ARBA00023288"/>
    </source>
</evidence>
<keyword evidence="5" id="KW-0336">GPI-anchor</keyword>
<dbReference type="Pfam" id="PF05730">
    <property type="entry name" value="CFEM"/>
    <property type="match status" value="1"/>
</dbReference>
<feature type="signal peptide" evidence="9">
    <location>
        <begin position="1"/>
        <end position="17"/>
    </location>
</feature>
<keyword evidence="4" id="KW-0964">Secreted</keyword>